<dbReference type="PROSITE" id="PS50914">
    <property type="entry name" value="BON"/>
    <property type="match status" value="3"/>
</dbReference>
<gene>
    <name evidence="3" type="ORF">MuYL_2886</name>
</gene>
<feature type="domain" description="BON" evidence="2">
    <location>
        <begin position="13"/>
        <end position="81"/>
    </location>
</feature>
<reference evidence="3 4" key="1">
    <citation type="submission" date="2017-08" db="EMBL/GenBank/DDBJ databases">
        <title>Complete genome sequence of Mucilaginibacter sp. strain BJC16-A31.</title>
        <authorList>
            <consortium name="Henan University of Science and Technology"/>
            <person name="You X."/>
        </authorList>
    </citation>
    <scope>NUCLEOTIDE SEQUENCE [LARGE SCALE GENOMIC DNA]</scope>
    <source>
        <strain evidence="3 4">BJC16-A31</strain>
    </source>
</reference>
<feature type="domain" description="BON" evidence="2">
    <location>
        <begin position="158"/>
        <end position="226"/>
    </location>
</feature>
<accession>A0A223NY38</accession>
<evidence type="ECO:0000313" key="4">
    <source>
        <dbReference type="Proteomes" id="UP000215002"/>
    </source>
</evidence>
<sequence>MFNKSLNFFAMKTDSEIQKDVMDELRWEPILNASEIGVAVKNGVVTLNGCVNSYGKKLAAENATWRVKGVKAVAEELVVKFTDTTLTDAEIAGNIVNTLKWHTAIPDQNIKVKVTDGWVYLEGEVDWHFQRDSATGAIKYLKGVKGVSNLILIKPRVNTAIIKESIKQALERSADFEAGNIQVDTVGDKVILSGSTRSRIEKNAIERAAWSAPGVTAVEDQLIIDYN</sequence>
<keyword evidence="1" id="KW-0732">Signal</keyword>
<name>A0A223NY38_9SPHI</name>
<feature type="domain" description="BON" evidence="2">
    <location>
        <begin position="87"/>
        <end position="155"/>
    </location>
</feature>
<protein>
    <submittedName>
        <fullName evidence="3">Osmotically-inducible protein Y</fullName>
    </submittedName>
</protein>
<keyword evidence="4" id="KW-1185">Reference proteome</keyword>
<dbReference type="Gene3D" id="3.30.1340.30">
    <property type="match status" value="3"/>
</dbReference>
<dbReference type="InterPro" id="IPR051686">
    <property type="entry name" value="Lipoprotein_DolP"/>
</dbReference>
<dbReference type="KEGG" id="muc:MuYL_2886"/>
<evidence type="ECO:0000256" key="1">
    <source>
        <dbReference type="ARBA" id="ARBA00022729"/>
    </source>
</evidence>
<dbReference type="SMART" id="SM00749">
    <property type="entry name" value="BON"/>
    <property type="match status" value="3"/>
</dbReference>
<dbReference type="AlphaFoldDB" id="A0A223NY38"/>
<dbReference type="PANTHER" id="PTHR34606">
    <property type="entry name" value="BON DOMAIN-CONTAINING PROTEIN"/>
    <property type="match status" value="1"/>
</dbReference>
<dbReference type="Proteomes" id="UP000215002">
    <property type="component" value="Chromosome"/>
</dbReference>
<dbReference type="InterPro" id="IPR007055">
    <property type="entry name" value="BON_dom"/>
</dbReference>
<dbReference type="EMBL" id="CP022743">
    <property type="protein sequence ID" value="ASU34773.1"/>
    <property type="molecule type" value="Genomic_DNA"/>
</dbReference>
<dbReference type="PANTHER" id="PTHR34606:SF4">
    <property type="entry name" value="OUTER MEMBRANE LIPOPROTEIN DOLP"/>
    <property type="match status" value="1"/>
</dbReference>
<evidence type="ECO:0000313" key="3">
    <source>
        <dbReference type="EMBL" id="ASU34773.1"/>
    </source>
</evidence>
<proteinExistence type="predicted"/>
<organism evidence="3 4">
    <name type="scientific">Mucilaginibacter xinganensis</name>
    <dbReference type="NCBI Taxonomy" id="1234841"/>
    <lineage>
        <taxon>Bacteria</taxon>
        <taxon>Pseudomonadati</taxon>
        <taxon>Bacteroidota</taxon>
        <taxon>Sphingobacteriia</taxon>
        <taxon>Sphingobacteriales</taxon>
        <taxon>Sphingobacteriaceae</taxon>
        <taxon>Mucilaginibacter</taxon>
    </lineage>
</organism>
<dbReference type="Pfam" id="PF04972">
    <property type="entry name" value="BON"/>
    <property type="match status" value="3"/>
</dbReference>
<evidence type="ECO:0000259" key="2">
    <source>
        <dbReference type="PROSITE" id="PS50914"/>
    </source>
</evidence>
<dbReference type="InterPro" id="IPR014004">
    <property type="entry name" value="Transpt-assoc_nodulatn_dom_bac"/>
</dbReference>